<accession>A0A318DE63</accession>
<evidence type="ECO:0000256" key="1">
    <source>
        <dbReference type="ARBA" id="ARBA00009156"/>
    </source>
</evidence>
<keyword evidence="3 6" id="KW-0418">Kinase</keyword>
<evidence type="ECO:0000256" key="3">
    <source>
        <dbReference type="ARBA" id="ARBA00022777"/>
    </source>
</evidence>
<gene>
    <name evidence="6" type="ORF">DL796_04465</name>
</gene>
<dbReference type="Proteomes" id="UP000247689">
    <property type="component" value="Unassembled WGS sequence"/>
</dbReference>
<dbReference type="InterPro" id="IPR050406">
    <property type="entry name" value="FGGY_Carb_Kinase"/>
</dbReference>
<dbReference type="GO" id="GO:0016301">
    <property type="term" value="F:kinase activity"/>
    <property type="evidence" value="ECO:0007669"/>
    <property type="project" value="UniProtKB-KW"/>
</dbReference>
<dbReference type="Gene3D" id="3.30.420.40">
    <property type="match status" value="2"/>
</dbReference>
<dbReference type="CDD" id="cd07779">
    <property type="entry name" value="ASKHA_NBD_FGGY_YgcE-like"/>
    <property type="match status" value="1"/>
</dbReference>
<evidence type="ECO:0000313" key="6">
    <source>
        <dbReference type="EMBL" id="PXF64399.1"/>
    </source>
</evidence>
<dbReference type="InterPro" id="IPR018484">
    <property type="entry name" value="FGGY_N"/>
</dbReference>
<dbReference type="InterPro" id="IPR043129">
    <property type="entry name" value="ATPase_NBD"/>
</dbReference>
<dbReference type="Pfam" id="PF00370">
    <property type="entry name" value="FGGY_N"/>
    <property type="match status" value="1"/>
</dbReference>
<dbReference type="PANTHER" id="PTHR43095">
    <property type="entry name" value="SUGAR KINASE"/>
    <property type="match status" value="1"/>
</dbReference>
<feature type="domain" description="Carbohydrate kinase FGGY C-terminal" evidence="5">
    <location>
        <begin position="263"/>
        <end position="456"/>
    </location>
</feature>
<keyword evidence="2" id="KW-0808">Transferase</keyword>
<dbReference type="OrthoDB" id="9805576at2"/>
<dbReference type="SUPFAM" id="SSF53067">
    <property type="entry name" value="Actin-like ATPase domain"/>
    <property type="match status" value="2"/>
</dbReference>
<dbReference type="Pfam" id="PF02782">
    <property type="entry name" value="FGGY_C"/>
    <property type="match status" value="1"/>
</dbReference>
<sequence>MSEPTLLTIDNGTQSLRAIIFDLHGNILSKCQIPINDYISEHPGWYEQNPQYFWDTLCMACHKLKADSPEAFKRIKAISVTTLRNTVVNLDEHGKPLRPAIIWSDQRKLEQTKPLKGYWNYLFKIAGLTSTLKNFQSSCQAAWIAHHQPDIWAKTSKYLLLSGYLNYRLTGTYKDSTASQVSYIPFDYKRHQWAKSSDWKWQVAPLELEQLPDLVKPGELVGNLHSTASLQTGLPEGLPVIAAGADKASEVLGSGCLHQHQACISYGTTATINVTSEKYLEPIRFIPPYPSSVSGNYTLEFQVHRGYWMVNWFKQEFAHAEQQLSKELGVSAEQLLEETIKDIAPGSDGLILQPYWSPGVKTPGPEARGAIIGFKDTHTKAHVYRAILEGIAYSLREGMETIQKKTKQPITELIVSGGGSQSDTSMQLTADIFNMPATRPHTYETSALGAAINAAVGIGIYASYDEAIESMCRHGKVFLPNPENSKIYEKIQQDIYKKVYNRLKPLYKSLHFFS</sequence>
<dbReference type="AlphaFoldDB" id="A0A318DE63"/>
<dbReference type="InterPro" id="IPR018485">
    <property type="entry name" value="FGGY_C"/>
</dbReference>
<comment type="caution">
    <text evidence="6">The sequence shown here is derived from an EMBL/GenBank/DDBJ whole genome shotgun (WGS) entry which is preliminary data.</text>
</comment>
<name>A0A318DE63_9GAMM</name>
<evidence type="ECO:0000259" key="5">
    <source>
        <dbReference type="Pfam" id="PF02782"/>
    </source>
</evidence>
<keyword evidence="7" id="KW-1185">Reference proteome</keyword>
<dbReference type="RefSeq" id="WP_110200376.1">
    <property type="nucleotide sequence ID" value="NZ_QICH01000001.1"/>
</dbReference>
<evidence type="ECO:0000259" key="4">
    <source>
        <dbReference type="Pfam" id="PF00370"/>
    </source>
</evidence>
<protein>
    <submittedName>
        <fullName evidence="6">Carbohydrate kinase</fullName>
    </submittedName>
</protein>
<feature type="domain" description="Carbohydrate kinase FGGY N-terminal" evidence="4">
    <location>
        <begin position="6"/>
        <end position="253"/>
    </location>
</feature>
<dbReference type="EMBL" id="QICH01000001">
    <property type="protein sequence ID" value="PXF64399.1"/>
    <property type="molecule type" value="Genomic_DNA"/>
</dbReference>
<dbReference type="GO" id="GO:0005975">
    <property type="term" value="P:carbohydrate metabolic process"/>
    <property type="evidence" value="ECO:0007669"/>
    <property type="project" value="InterPro"/>
</dbReference>
<evidence type="ECO:0000313" key="7">
    <source>
        <dbReference type="Proteomes" id="UP000247689"/>
    </source>
</evidence>
<comment type="similarity">
    <text evidence="1">Belongs to the FGGY kinase family.</text>
</comment>
<reference evidence="6 7" key="1">
    <citation type="submission" date="2018-05" db="EMBL/GenBank/DDBJ databases">
        <title>Kangiella spongicola genome sequence.</title>
        <authorList>
            <person name="Maclea K.S."/>
            <person name="Goen A.E."/>
            <person name="Kelley C."/>
            <person name="Underriner A."/>
            <person name="Silverwood T."/>
            <person name="Trachtenberg A.M."/>
        </authorList>
    </citation>
    <scope>NUCLEOTIDE SEQUENCE [LARGE SCALE GENOMIC DNA]</scope>
    <source>
        <strain evidence="6 7">ATCC BAA-2076</strain>
    </source>
</reference>
<dbReference type="PANTHER" id="PTHR43095:SF5">
    <property type="entry name" value="XYLULOSE KINASE"/>
    <property type="match status" value="1"/>
</dbReference>
<evidence type="ECO:0000256" key="2">
    <source>
        <dbReference type="ARBA" id="ARBA00022679"/>
    </source>
</evidence>
<dbReference type="InterPro" id="IPR000577">
    <property type="entry name" value="Carb_kinase_FGGY"/>
</dbReference>
<organism evidence="6 7">
    <name type="scientific">Kangiella spongicola</name>
    <dbReference type="NCBI Taxonomy" id="796379"/>
    <lineage>
        <taxon>Bacteria</taxon>
        <taxon>Pseudomonadati</taxon>
        <taxon>Pseudomonadota</taxon>
        <taxon>Gammaproteobacteria</taxon>
        <taxon>Kangiellales</taxon>
        <taxon>Kangiellaceae</taxon>
        <taxon>Kangiella</taxon>
    </lineage>
</organism>
<dbReference type="PIRSF" id="PIRSF000538">
    <property type="entry name" value="GlpK"/>
    <property type="match status" value="1"/>
</dbReference>
<proteinExistence type="inferred from homology"/>